<dbReference type="Proteomes" id="UP001487740">
    <property type="component" value="Unassembled WGS sequence"/>
</dbReference>
<dbReference type="PANTHER" id="PTHR43157:SF31">
    <property type="entry name" value="PHOSPHATIDYLINOSITOL-GLYCAN BIOSYNTHESIS CLASS F PROTEIN"/>
    <property type="match status" value="1"/>
</dbReference>
<sequence length="323" mass="35481">MWTEVGAGVLMLVVGVRLLYRWQSGVCASKASLEGKTVIITGASAGIGKEAAKDLAGRGARVIMACRNIEKAERAAAEVRASVRGRGEAVVRHLDTSNLASVRRFAEKILKEEDKLHILINNAGIVGPPTREVTEEGLELTMATNHYGHFLLTNLLLGLIKKSAPSRIVNLTSDSHDYVTKLNPDCLNFEHDYYSSMTAYGQSKLCNILFSLELTHKLEGTGVTANSVHPGCVSTEIFYKGKVTWFLWVCGKLFFVMGKDAKLGAQTIVHAAVSEELEGVSARYLVDCKEAKTTDLARSKKLARQLWEASEVDVKLQQEEKHY</sequence>
<dbReference type="Gene3D" id="3.40.50.720">
    <property type="entry name" value="NAD(P)-binding Rossmann-like Domain"/>
    <property type="match status" value="1"/>
</dbReference>
<dbReference type="EMBL" id="JARAKH010000025">
    <property type="protein sequence ID" value="KAK8390343.1"/>
    <property type="molecule type" value="Genomic_DNA"/>
</dbReference>
<dbReference type="Pfam" id="PF00106">
    <property type="entry name" value="adh_short"/>
    <property type="match status" value="1"/>
</dbReference>
<keyword evidence="1" id="KW-0560">Oxidoreductase</keyword>
<name>A0AAW0TRE2_SCYPA</name>
<dbReference type="AlphaFoldDB" id="A0AAW0TRE2"/>
<dbReference type="PRINTS" id="PR00081">
    <property type="entry name" value="GDHRDH"/>
</dbReference>
<evidence type="ECO:0000256" key="1">
    <source>
        <dbReference type="ARBA" id="ARBA00023002"/>
    </source>
</evidence>
<proteinExistence type="predicted"/>
<comment type="caution">
    <text evidence="2">The sequence shown here is derived from an EMBL/GenBank/DDBJ whole genome shotgun (WGS) entry which is preliminary data.</text>
</comment>
<evidence type="ECO:0000313" key="3">
    <source>
        <dbReference type="Proteomes" id="UP001487740"/>
    </source>
</evidence>
<dbReference type="InterPro" id="IPR036291">
    <property type="entry name" value="NAD(P)-bd_dom_sf"/>
</dbReference>
<dbReference type="CDD" id="cd05327">
    <property type="entry name" value="retinol-DH_like_SDR_c_like"/>
    <property type="match status" value="1"/>
</dbReference>
<dbReference type="GO" id="GO:0016491">
    <property type="term" value="F:oxidoreductase activity"/>
    <property type="evidence" value="ECO:0007669"/>
    <property type="project" value="UniProtKB-KW"/>
</dbReference>
<organism evidence="2 3">
    <name type="scientific">Scylla paramamosain</name>
    <name type="common">Mud crab</name>
    <dbReference type="NCBI Taxonomy" id="85552"/>
    <lineage>
        <taxon>Eukaryota</taxon>
        <taxon>Metazoa</taxon>
        <taxon>Ecdysozoa</taxon>
        <taxon>Arthropoda</taxon>
        <taxon>Crustacea</taxon>
        <taxon>Multicrustacea</taxon>
        <taxon>Malacostraca</taxon>
        <taxon>Eumalacostraca</taxon>
        <taxon>Eucarida</taxon>
        <taxon>Decapoda</taxon>
        <taxon>Pleocyemata</taxon>
        <taxon>Brachyura</taxon>
        <taxon>Eubrachyura</taxon>
        <taxon>Portunoidea</taxon>
        <taxon>Portunidae</taxon>
        <taxon>Portuninae</taxon>
        <taxon>Scylla</taxon>
    </lineage>
</organism>
<dbReference type="SUPFAM" id="SSF51735">
    <property type="entry name" value="NAD(P)-binding Rossmann-fold domains"/>
    <property type="match status" value="1"/>
</dbReference>
<dbReference type="InterPro" id="IPR002347">
    <property type="entry name" value="SDR_fam"/>
</dbReference>
<evidence type="ECO:0000313" key="2">
    <source>
        <dbReference type="EMBL" id="KAK8390343.1"/>
    </source>
</evidence>
<accession>A0AAW0TRE2</accession>
<dbReference type="PANTHER" id="PTHR43157">
    <property type="entry name" value="PHOSPHATIDYLINOSITOL-GLYCAN BIOSYNTHESIS CLASS F PROTEIN-RELATED"/>
    <property type="match status" value="1"/>
</dbReference>
<keyword evidence="3" id="KW-1185">Reference proteome</keyword>
<gene>
    <name evidence="2" type="ORF">O3P69_010193</name>
</gene>
<reference evidence="2 3" key="1">
    <citation type="submission" date="2023-03" db="EMBL/GenBank/DDBJ databases">
        <title>High-quality genome of Scylla paramamosain provides insights in environmental adaptation.</title>
        <authorList>
            <person name="Zhang L."/>
        </authorList>
    </citation>
    <scope>NUCLEOTIDE SEQUENCE [LARGE SCALE GENOMIC DNA]</scope>
    <source>
        <strain evidence="2">LZ_2023a</strain>
        <tissue evidence="2">Muscle</tissue>
    </source>
</reference>
<protein>
    <recommendedName>
        <fullName evidence="4">Retinol dehydrogenase 11</fullName>
    </recommendedName>
</protein>
<evidence type="ECO:0008006" key="4">
    <source>
        <dbReference type="Google" id="ProtNLM"/>
    </source>
</evidence>